<proteinExistence type="predicted"/>
<feature type="signal peptide" evidence="1">
    <location>
        <begin position="1"/>
        <end position="21"/>
    </location>
</feature>
<dbReference type="EMBL" id="CP113836">
    <property type="protein sequence ID" value="WAL65020.1"/>
    <property type="molecule type" value="Genomic_DNA"/>
</dbReference>
<dbReference type="RefSeq" id="WP_268755232.1">
    <property type="nucleotide sequence ID" value="NZ_CP113836.1"/>
</dbReference>
<dbReference type="Pfam" id="PF12079">
    <property type="entry name" value="DUF3558"/>
    <property type="match status" value="1"/>
</dbReference>
<keyword evidence="1" id="KW-0732">Signal</keyword>
<dbReference type="PROSITE" id="PS51257">
    <property type="entry name" value="PROKAR_LIPOPROTEIN"/>
    <property type="match status" value="1"/>
</dbReference>
<evidence type="ECO:0000313" key="3">
    <source>
        <dbReference type="Proteomes" id="UP001163203"/>
    </source>
</evidence>
<gene>
    <name evidence="2" type="ORF">ORV05_29505</name>
</gene>
<evidence type="ECO:0000313" key="2">
    <source>
        <dbReference type="EMBL" id="WAL65020.1"/>
    </source>
</evidence>
<dbReference type="Proteomes" id="UP001163203">
    <property type="component" value="Chromosome"/>
</dbReference>
<feature type="chain" id="PRO_5047234136" evidence="1">
    <location>
        <begin position="22"/>
        <end position="190"/>
    </location>
</feature>
<protein>
    <submittedName>
        <fullName evidence="2">DUF3558 family protein</fullName>
    </submittedName>
</protein>
<keyword evidence="3" id="KW-1185">Reference proteome</keyword>
<evidence type="ECO:0000256" key="1">
    <source>
        <dbReference type="SAM" id="SignalP"/>
    </source>
</evidence>
<dbReference type="InterPro" id="IPR024520">
    <property type="entry name" value="DUF3558"/>
</dbReference>
<sequence>MRLAALAATFGVAALALTACADTPAGRVPPAGHQSASLSFSAPSTTVMPNVATGLNACTLLTDTEAKQIAPGVGAHQDLGDLGGKGVSSCRWSQSTANDTLGHVFSITMRPTQAIDGLAVKTGGQLSHATTPEGRQAVVIKNNGFEGDCLLSIAVGSGRIDINDATATTDGACVVVSKVSDYVEPRLPKS</sequence>
<organism evidence="2 3">
    <name type="scientific">Amycolatopsis cynarae</name>
    <dbReference type="NCBI Taxonomy" id="2995223"/>
    <lineage>
        <taxon>Bacteria</taxon>
        <taxon>Bacillati</taxon>
        <taxon>Actinomycetota</taxon>
        <taxon>Actinomycetes</taxon>
        <taxon>Pseudonocardiales</taxon>
        <taxon>Pseudonocardiaceae</taxon>
        <taxon>Amycolatopsis</taxon>
    </lineage>
</organism>
<accession>A0ABY7AYD0</accession>
<reference evidence="2" key="1">
    <citation type="submission" date="2022-11" db="EMBL/GenBank/DDBJ databases">
        <authorList>
            <person name="Mo P."/>
        </authorList>
    </citation>
    <scope>NUCLEOTIDE SEQUENCE</scope>
    <source>
        <strain evidence="2">HUAS 11-8</strain>
    </source>
</reference>
<name>A0ABY7AYD0_9PSEU</name>